<proteinExistence type="predicted"/>
<feature type="domain" description="CobW/HypB/UreG nucleotide-binding" evidence="1">
    <location>
        <begin position="3"/>
        <end position="176"/>
    </location>
</feature>
<dbReference type="PANTHER" id="PTHR13748">
    <property type="entry name" value="COBW-RELATED"/>
    <property type="match status" value="1"/>
</dbReference>
<dbReference type="SUPFAM" id="SSF52540">
    <property type="entry name" value="P-loop containing nucleoside triphosphate hydrolases"/>
    <property type="match status" value="1"/>
</dbReference>
<protein>
    <submittedName>
        <fullName evidence="2">GTP-binding protein</fullName>
    </submittedName>
</protein>
<reference evidence="2" key="1">
    <citation type="journal article" date="2021" name="PeerJ">
        <title>Extensive microbial diversity within the chicken gut microbiome revealed by metagenomics and culture.</title>
        <authorList>
            <person name="Gilroy R."/>
            <person name="Ravi A."/>
            <person name="Getino M."/>
            <person name="Pursley I."/>
            <person name="Horton D.L."/>
            <person name="Alikhan N.F."/>
            <person name="Baker D."/>
            <person name="Gharbi K."/>
            <person name="Hall N."/>
            <person name="Watson M."/>
            <person name="Adriaenssens E.M."/>
            <person name="Foster-Nyarko E."/>
            <person name="Jarju S."/>
            <person name="Secka A."/>
            <person name="Antonio M."/>
            <person name="Oren A."/>
            <person name="Chaudhuri R.R."/>
            <person name="La Ragione R."/>
            <person name="Hildebrand F."/>
            <person name="Pallen M.J."/>
        </authorList>
    </citation>
    <scope>NUCLEOTIDE SEQUENCE</scope>
    <source>
        <strain evidence="2">ChiSxjej1B13-11762</strain>
    </source>
</reference>
<accession>A0A9D1RA71</accession>
<dbReference type="GO" id="GO:0005737">
    <property type="term" value="C:cytoplasm"/>
    <property type="evidence" value="ECO:0007669"/>
    <property type="project" value="TreeGrafter"/>
</dbReference>
<sequence length="240" mass="27065">MDIHIISGFLGSGKTTFINRYLPLLPGKTAVIQNESGEVPLDVRLPLGKVPVKELNTGCICCTLAPNLWKGIGEIREAFHPDQILIEPSGIGKLSEVCRACLQAEEKYGINLRLSKRIVMIDISSFEDDVDGFGQFYTDQIEWAELLFFTHMEGMSREEAEEVGSKVRRLNQGAAICMEDFRNLSQERLRGLMDMPEREFSREDEMEIVAVPGEGRILAASVLERQKVPEIHEQKQGKER</sequence>
<dbReference type="PANTHER" id="PTHR13748:SF62">
    <property type="entry name" value="COBW DOMAIN-CONTAINING PROTEIN"/>
    <property type="match status" value="1"/>
</dbReference>
<gene>
    <name evidence="2" type="ORF">H9873_05295</name>
</gene>
<dbReference type="Gene3D" id="3.40.50.300">
    <property type="entry name" value="P-loop containing nucleotide triphosphate hydrolases"/>
    <property type="match status" value="1"/>
</dbReference>
<dbReference type="Pfam" id="PF02492">
    <property type="entry name" value="cobW"/>
    <property type="match status" value="1"/>
</dbReference>
<dbReference type="InterPro" id="IPR051316">
    <property type="entry name" value="Zinc-reg_GTPase_activator"/>
</dbReference>
<evidence type="ECO:0000313" key="3">
    <source>
        <dbReference type="Proteomes" id="UP000824263"/>
    </source>
</evidence>
<organism evidence="2 3">
    <name type="scientific">Candidatus Dorea gallistercoris</name>
    <dbReference type="NCBI Taxonomy" id="2838542"/>
    <lineage>
        <taxon>Bacteria</taxon>
        <taxon>Bacillati</taxon>
        <taxon>Bacillota</taxon>
        <taxon>Clostridia</taxon>
        <taxon>Lachnospirales</taxon>
        <taxon>Lachnospiraceae</taxon>
        <taxon>Dorea</taxon>
    </lineage>
</organism>
<dbReference type="EMBL" id="DXGF01000099">
    <property type="protein sequence ID" value="HIW83720.1"/>
    <property type="molecule type" value="Genomic_DNA"/>
</dbReference>
<comment type="caution">
    <text evidence="2">The sequence shown here is derived from an EMBL/GenBank/DDBJ whole genome shotgun (WGS) entry which is preliminary data.</text>
</comment>
<dbReference type="Proteomes" id="UP000824263">
    <property type="component" value="Unassembled WGS sequence"/>
</dbReference>
<dbReference type="AlphaFoldDB" id="A0A9D1RA71"/>
<evidence type="ECO:0000259" key="1">
    <source>
        <dbReference type="Pfam" id="PF02492"/>
    </source>
</evidence>
<name>A0A9D1RA71_9FIRM</name>
<evidence type="ECO:0000313" key="2">
    <source>
        <dbReference type="EMBL" id="HIW83720.1"/>
    </source>
</evidence>
<dbReference type="InterPro" id="IPR027417">
    <property type="entry name" value="P-loop_NTPase"/>
</dbReference>
<reference evidence="2" key="2">
    <citation type="submission" date="2021-04" db="EMBL/GenBank/DDBJ databases">
        <authorList>
            <person name="Gilroy R."/>
        </authorList>
    </citation>
    <scope>NUCLEOTIDE SEQUENCE</scope>
    <source>
        <strain evidence="2">ChiSxjej1B13-11762</strain>
    </source>
</reference>
<dbReference type="InterPro" id="IPR003495">
    <property type="entry name" value="CobW/HypB/UreG_nucleotide-bd"/>
</dbReference>